<dbReference type="SUPFAM" id="SSF46565">
    <property type="entry name" value="Chaperone J-domain"/>
    <property type="match status" value="1"/>
</dbReference>
<dbReference type="InterPro" id="IPR022755">
    <property type="entry name" value="Znf_C2H2_jaz"/>
</dbReference>
<sequence length="484" mass="56163">YYDLLEVESTASFEEIRRSYRKLALKLHPDRNFGNVEEATAQFSKIQAAYDILSDPDERAWYDSHKDQLEGGQATKTSTEDLLRFFNPSLYAKKDDAPDGMYTIANQIFDTIASEERKSGSGSFPRFGNSATPYDPNVKNFYSVWVGFNSSQSFASEDIYRTSDAPDRRIRRAMEKENKRLRDAARKEFSETVRALAKFIRKRDPRYKDNFLTNTQLREEARKRAEEQSKRDRAANEAKIREQLIHTEQWQVPESENYFEEDNGSEVSYVEEFECVACNKIFKTENQLVQHEKTKKHIKSVEKLRKEMLAEGLELGLDGPTEFSDREELDEVDDIDDIEEFDDEDEFDEVDDIDYVDEVDEEDFDNIEEVNDNDLEKDDVDDHDLDKDEFNEKHDTFVSMLGKESEDIDVQVENLQLSDTEKPQSSSSKKEKKKKAKKDKKANDNALKCNVCNDEFSSRNKLFDHIKATGHALAGPQSKKNSNK</sequence>
<accession>A0A1E4TJI1</accession>
<feature type="non-terminal residue" evidence="8">
    <location>
        <position position="484"/>
    </location>
</feature>
<dbReference type="SMART" id="SM00355">
    <property type="entry name" value="ZnF_C2H2"/>
    <property type="match status" value="2"/>
</dbReference>
<dbReference type="GO" id="GO:0005737">
    <property type="term" value="C:cytoplasm"/>
    <property type="evidence" value="ECO:0007669"/>
    <property type="project" value="TreeGrafter"/>
</dbReference>
<dbReference type="InterPro" id="IPR051964">
    <property type="entry name" value="Chaperone_stress_response"/>
</dbReference>
<evidence type="ECO:0000313" key="9">
    <source>
        <dbReference type="Proteomes" id="UP000095023"/>
    </source>
</evidence>
<feature type="region of interest" description="Disordered" evidence="5">
    <location>
        <begin position="358"/>
        <end position="391"/>
    </location>
</feature>
<dbReference type="InterPro" id="IPR054076">
    <property type="entry name" value="ZUO1-like_ZHD"/>
</dbReference>
<dbReference type="InterPro" id="IPR003604">
    <property type="entry name" value="Matrin/U1-like-C_Znf_C2H2"/>
</dbReference>
<dbReference type="AlphaFoldDB" id="A0A1E4TJI1"/>
<evidence type="ECO:0008006" key="10">
    <source>
        <dbReference type="Google" id="ProtNLM"/>
    </source>
</evidence>
<dbReference type="InterPro" id="IPR018253">
    <property type="entry name" value="DnaJ_domain_CS"/>
</dbReference>
<dbReference type="OrthoDB" id="5894at2759"/>
<dbReference type="InterPro" id="IPR001623">
    <property type="entry name" value="DnaJ_domain"/>
</dbReference>
<feature type="domain" description="C2H2-type" evidence="7">
    <location>
        <begin position="447"/>
        <end position="476"/>
    </location>
</feature>
<organism evidence="8 9">
    <name type="scientific">Tortispora caseinolytica NRRL Y-17796</name>
    <dbReference type="NCBI Taxonomy" id="767744"/>
    <lineage>
        <taxon>Eukaryota</taxon>
        <taxon>Fungi</taxon>
        <taxon>Dikarya</taxon>
        <taxon>Ascomycota</taxon>
        <taxon>Saccharomycotina</taxon>
        <taxon>Trigonopsidomycetes</taxon>
        <taxon>Trigonopsidales</taxon>
        <taxon>Trigonopsidaceae</taxon>
        <taxon>Tortispora</taxon>
    </lineage>
</organism>
<feature type="domain" description="J" evidence="6">
    <location>
        <begin position="1"/>
        <end position="66"/>
    </location>
</feature>
<feature type="non-terminal residue" evidence="8">
    <location>
        <position position="1"/>
    </location>
</feature>
<dbReference type="PRINTS" id="PR00625">
    <property type="entry name" value="JDOMAIN"/>
</dbReference>
<feature type="domain" description="C2H2-type" evidence="7">
    <location>
        <begin position="273"/>
        <end position="302"/>
    </location>
</feature>
<dbReference type="SUPFAM" id="SSF57667">
    <property type="entry name" value="beta-beta-alpha zinc fingers"/>
    <property type="match status" value="1"/>
</dbReference>
<feature type="compositionally biased region" description="Basic residues" evidence="5">
    <location>
        <begin position="430"/>
        <end position="440"/>
    </location>
</feature>
<evidence type="ECO:0000256" key="3">
    <source>
        <dbReference type="ARBA" id="ARBA00022833"/>
    </source>
</evidence>
<evidence type="ECO:0000259" key="6">
    <source>
        <dbReference type="PROSITE" id="PS50076"/>
    </source>
</evidence>
<evidence type="ECO:0000256" key="1">
    <source>
        <dbReference type="ARBA" id="ARBA00022723"/>
    </source>
</evidence>
<dbReference type="PROSITE" id="PS50076">
    <property type="entry name" value="DNAJ_2"/>
    <property type="match status" value="1"/>
</dbReference>
<dbReference type="SMART" id="SM00451">
    <property type="entry name" value="ZnF_U1"/>
    <property type="match status" value="1"/>
</dbReference>
<evidence type="ECO:0000256" key="2">
    <source>
        <dbReference type="ARBA" id="ARBA00022771"/>
    </source>
</evidence>
<gene>
    <name evidence="8" type="ORF">CANCADRAFT_11762</name>
</gene>
<dbReference type="PANTHER" id="PTHR44029">
    <property type="entry name" value="DNAJ HOMOLOG SUBFAMILY C MEMBER 21"/>
    <property type="match status" value="1"/>
</dbReference>
<proteinExistence type="predicted"/>
<dbReference type="InterPro" id="IPR013087">
    <property type="entry name" value="Znf_C2H2_type"/>
</dbReference>
<dbReference type="InterPro" id="IPR036869">
    <property type="entry name" value="J_dom_sf"/>
</dbReference>
<dbReference type="PROSITE" id="PS00028">
    <property type="entry name" value="ZINC_FINGER_C2H2_1"/>
    <property type="match status" value="2"/>
</dbReference>
<evidence type="ECO:0000313" key="8">
    <source>
        <dbReference type="EMBL" id="ODV91915.1"/>
    </source>
</evidence>
<dbReference type="Pfam" id="PF21884">
    <property type="entry name" value="ZUO1-like_ZHD"/>
    <property type="match status" value="1"/>
</dbReference>
<name>A0A1E4TJI1_9ASCO</name>
<dbReference type="PANTHER" id="PTHR44029:SF1">
    <property type="entry name" value="DNAJ HOMOLOG SUBFAMILY C MEMBER 21"/>
    <property type="match status" value="1"/>
</dbReference>
<dbReference type="PROSITE" id="PS00636">
    <property type="entry name" value="DNAJ_1"/>
    <property type="match status" value="1"/>
</dbReference>
<dbReference type="PROSITE" id="PS50157">
    <property type="entry name" value="ZINC_FINGER_C2H2_2"/>
    <property type="match status" value="2"/>
</dbReference>
<evidence type="ECO:0000259" key="7">
    <source>
        <dbReference type="PROSITE" id="PS50157"/>
    </source>
</evidence>
<dbReference type="Gene3D" id="3.30.160.60">
    <property type="entry name" value="Classic Zinc Finger"/>
    <property type="match status" value="1"/>
</dbReference>
<dbReference type="GO" id="GO:0008270">
    <property type="term" value="F:zinc ion binding"/>
    <property type="evidence" value="ECO:0007669"/>
    <property type="project" value="UniProtKB-KW"/>
</dbReference>
<keyword evidence="9" id="KW-1185">Reference proteome</keyword>
<dbReference type="CDD" id="cd06257">
    <property type="entry name" value="DnaJ"/>
    <property type="match status" value="1"/>
</dbReference>
<dbReference type="EMBL" id="KV453841">
    <property type="protein sequence ID" value="ODV91915.1"/>
    <property type="molecule type" value="Genomic_DNA"/>
</dbReference>
<dbReference type="Proteomes" id="UP000095023">
    <property type="component" value="Unassembled WGS sequence"/>
</dbReference>
<dbReference type="Pfam" id="PF12171">
    <property type="entry name" value="zf-C2H2_jaz"/>
    <property type="match status" value="1"/>
</dbReference>
<feature type="region of interest" description="Disordered" evidence="5">
    <location>
        <begin position="412"/>
        <end position="443"/>
    </location>
</feature>
<evidence type="ECO:0000256" key="4">
    <source>
        <dbReference type="PROSITE-ProRule" id="PRU00042"/>
    </source>
</evidence>
<dbReference type="InterPro" id="IPR036236">
    <property type="entry name" value="Znf_C2H2_sf"/>
</dbReference>
<keyword evidence="3" id="KW-0862">Zinc</keyword>
<dbReference type="Pfam" id="PF00226">
    <property type="entry name" value="DnaJ"/>
    <property type="match status" value="1"/>
</dbReference>
<keyword evidence="1" id="KW-0479">Metal-binding</keyword>
<reference evidence="9" key="1">
    <citation type="submission" date="2016-02" db="EMBL/GenBank/DDBJ databases">
        <title>Comparative genomics of biotechnologically important yeasts.</title>
        <authorList>
            <consortium name="DOE Joint Genome Institute"/>
            <person name="Riley R."/>
            <person name="Haridas S."/>
            <person name="Wolfe K.H."/>
            <person name="Lopes M.R."/>
            <person name="Hittinger C.T."/>
            <person name="Goker M."/>
            <person name="Salamov A."/>
            <person name="Wisecaver J."/>
            <person name="Long T.M."/>
            <person name="Aerts A.L."/>
            <person name="Barry K."/>
            <person name="Choi C."/>
            <person name="Clum A."/>
            <person name="Coughlan A.Y."/>
            <person name="Deshpande S."/>
            <person name="Douglass A.P."/>
            <person name="Hanson S.J."/>
            <person name="Klenk H.-P."/>
            <person name="Labutti K."/>
            <person name="Lapidus A."/>
            <person name="Lindquist E."/>
            <person name="Lipzen A."/>
            <person name="Meier-Kolthoff J.P."/>
            <person name="Ohm R.A."/>
            <person name="Otillar R.P."/>
            <person name="Pangilinan J."/>
            <person name="Peng Y."/>
            <person name="Rokas A."/>
            <person name="Rosa C.A."/>
            <person name="Scheuner C."/>
            <person name="Sibirny A.A."/>
            <person name="Slot J.C."/>
            <person name="Stielow J.B."/>
            <person name="Sun H."/>
            <person name="Kurtzman C.P."/>
            <person name="Blackwell M."/>
            <person name="Jeffries T.W."/>
            <person name="Grigoriev I.V."/>
        </authorList>
    </citation>
    <scope>NUCLEOTIDE SEQUENCE [LARGE SCALE GENOMIC DNA]</scope>
    <source>
        <strain evidence="9">NRRL Y-17796</strain>
    </source>
</reference>
<protein>
    <recommendedName>
        <fullName evidence="10">J domain-containing protein</fullName>
    </recommendedName>
</protein>
<dbReference type="GO" id="GO:0003676">
    <property type="term" value="F:nucleic acid binding"/>
    <property type="evidence" value="ECO:0007669"/>
    <property type="project" value="InterPro"/>
</dbReference>
<dbReference type="Gene3D" id="1.10.287.110">
    <property type="entry name" value="DnaJ domain"/>
    <property type="match status" value="1"/>
</dbReference>
<keyword evidence="2 4" id="KW-0863">Zinc-finger</keyword>
<dbReference type="SMART" id="SM00271">
    <property type="entry name" value="DnaJ"/>
    <property type="match status" value="1"/>
</dbReference>
<feature type="compositionally biased region" description="Acidic residues" evidence="5">
    <location>
        <begin position="358"/>
        <end position="383"/>
    </location>
</feature>
<evidence type="ECO:0000256" key="5">
    <source>
        <dbReference type="SAM" id="MobiDB-lite"/>
    </source>
</evidence>